<organism evidence="3 4">
    <name type="scientific">Peptostreptococcus russellii</name>
    <dbReference type="NCBI Taxonomy" id="215200"/>
    <lineage>
        <taxon>Bacteria</taxon>
        <taxon>Bacillati</taxon>
        <taxon>Bacillota</taxon>
        <taxon>Clostridia</taxon>
        <taxon>Peptostreptococcales</taxon>
        <taxon>Peptostreptococcaceae</taxon>
        <taxon>Peptostreptococcus</taxon>
    </lineage>
</organism>
<dbReference type="STRING" id="215200.SAMN05216454_10584"/>
<dbReference type="OrthoDB" id="1756331at2"/>
<feature type="region of interest" description="Disordered" evidence="1">
    <location>
        <begin position="40"/>
        <end position="75"/>
    </location>
</feature>
<feature type="compositionally biased region" description="Basic and acidic residues" evidence="1">
    <location>
        <begin position="65"/>
        <end position="75"/>
    </location>
</feature>
<feature type="compositionally biased region" description="Basic and acidic residues" evidence="1">
    <location>
        <begin position="44"/>
        <end position="53"/>
    </location>
</feature>
<evidence type="ECO:0000313" key="4">
    <source>
        <dbReference type="Proteomes" id="UP000199512"/>
    </source>
</evidence>
<evidence type="ECO:0000256" key="2">
    <source>
        <dbReference type="SAM" id="Phobius"/>
    </source>
</evidence>
<reference evidence="3 4" key="1">
    <citation type="submission" date="2016-10" db="EMBL/GenBank/DDBJ databases">
        <authorList>
            <person name="de Groot N.N."/>
        </authorList>
    </citation>
    <scope>NUCLEOTIDE SEQUENCE [LARGE SCALE GENOMIC DNA]</scope>
    <source>
        <strain evidence="3 4">Calf135</strain>
    </source>
</reference>
<keyword evidence="2" id="KW-0472">Membrane</keyword>
<dbReference type="InterPro" id="IPR018730">
    <property type="entry name" value="DUF2273"/>
</dbReference>
<keyword evidence="2" id="KW-0812">Transmembrane</keyword>
<keyword evidence="4" id="KW-1185">Reference proteome</keyword>
<dbReference type="AlphaFoldDB" id="A0A1H8HCI5"/>
<keyword evidence="2" id="KW-1133">Transmembrane helix</keyword>
<dbReference type="Pfam" id="PF10031">
    <property type="entry name" value="DUF2273"/>
    <property type="match status" value="1"/>
</dbReference>
<protein>
    <submittedName>
        <fullName evidence="3">Uncharacterized membrane protein</fullName>
    </submittedName>
</protein>
<dbReference type="EMBL" id="FODF01000005">
    <property type="protein sequence ID" value="SEN53679.1"/>
    <property type="molecule type" value="Genomic_DNA"/>
</dbReference>
<gene>
    <name evidence="3" type="ORF">SAMN05216454_10584</name>
</gene>
<sequence length="163" mass="19077">MIDGNYHIEDVDELGSSSSIGNITKDDKTVVKTKVIYENSNTSKDNDSEKESEYQSFFYDEGGNQEDRENKRENRYSNEFHEKYNKDKRNFVEEWIIDLYERRPNTLKATLVGIVLALLILFIGFSKTLLIFVVVLIANLIGQLLDSNPRLLYLINLIRQRFR</sequence>
<dbReference type="Proteomes" id="UP000199512">
    <property type="component" value="Unassembled WGS sequence"/>
</dbReference>
<evidence type="ECO:0000313" key="3">
    <source>
        <dbReference type="EMBL" id="SEN53679.1"/>
    </source>
</evidence>
<accession>A0A1H8HCI5</accession>
<name>A0A1H8HCI5_9FIRM</name>
<evidence type="ECO:0000256" key="1">
    <source>
        <dbReference type="SAM" id="MobiDB-lite"/>
    </source>
</evidence>
<feature type="transmembrane region" description="Helical" evidence="2">
    <location>
        <begin position="111"/>
        <end position="141"/>
    </location>
</feature>
<dbReference type="RefSeq" id="WP_091975134.1">
    <property type="nucleotide sequence ID" value="NZ_CAUWDX010000001.1"/>
</dbReference>
<proteinExistence type="predicted"/>